<keyword evidence="4" id="KW-1185">Reference proteome</keyword>
<comment type="caution">
    <text evidence="2">The sequence shown here is derived from an EMBL/GenBank/DDBJ whole genome shotgun (WGS) entry which is preliminary data.</text>
</comment>
<feature type="transmembrane region" description="Helical" evidence="1">
    <location>
        <begin position="6"/>
        <end position="27"/>
    </location>
</feature>
<accession>A0A2K4DHP1</accession>
<protein>
    <submittedName>
        <fullName evidence="2">Uncharacterized protein</fullName>
    </submittedName>
</protein>
<keyword evidence="1" id="KW-1133">Transmembrane helix</keyword>
<reference evidence="3" key="3">
    <citation type="submission" date="2018-03" db="EMBL/GenBank/DDBJ databases">
        <authorList>
            <person name="Naushad S."/>
        </authorList>
    </citation>
    <scope>NUCLEOTIDE SEQUENCE</scope>
    <source>
        <strain evidence="3">SNUC 1409</strain>
    </source>
</reference>
<evidence type="ECO:0000256" key="1">
    <source>
        <dbReference type="SAM" id="Phobius"/>
    </source>
</evidence>
<dbReference type="EMBL" id="PYZH01000085">
    <property type="protein sequence ID" value="PTF11777.1"/>
    <property type="molecule type" value="Genomic_DNA"/>
</dbReference>
<dbReference type="EMBL" id="PYZI01000013">
    <property type="protein sequence ID" value="PTF13248.1"/>
    <property type="molecule type" value="Genomic_DNA"/>
</dbReference>
<reference evidence="4 5" key="1">
    <citation type="journal article" date="2016" name="Front. Microbiol.">
        <title>Comprehensive Phylogenetic Analysis of Bovine Non-aureus Staphylococci Species Based on Whole-Genome Sequencing.</title>
        <authorList>
            <person name="Naushad S."/>
            <person name="Barkema H.W."/>
            <person name="Luby C."/>
            <person name="Condas L.A."/>
            <person name="Nobrega D.B."/>
            <person name="Carson D.A."/>
            <person name="De Buck J."/>
        </authorList>
    </citation>
    <scope>NUCLEOTIDE SEQUENCE [LARGE SCALE GENOMIC DNA]</scope>
    <source>
        <strain evidence="3 4">SNUC 1409</strain>
        <strain evidence="2 5">SNUC 4143</strain>
    </source>
</reference>
<dbReference type="GeneID" id="48888845"/>
<evidence type="ECO:0000313" key="5">
    <source>
        <dbReference type="Proteomes" id="UP000243350"/>
    </source>
</evidence>
<evidence type="ECO:0000313" key="2">
    <source>
        <dbReference type="EMBL" id="PTF11777.1"/>
    </source>
</evidence>
<dbReference type="Proteomes" id="UP000243350">
    <property type="component" value="Unassembled WGS sequence"/>
</dbReference>
<evidence type="ECO:0000313" key="4">
    <source>
        <dbReference type="Proteomes" id="UP000242088"/>
    </source>
</evidence>
<gene>
    <name evidence="3" type="ORF">BUY47_10005</name>
    <name evidence="2" type="ORF">BUY48_10260</name>
</gene>
<proteinExistence type="predicted"/>
<reference evidence="2" key="2">
    <citation type="submission" date="2018-03" db="EMBL/GenBank/DDBJ databases">
        <authorList>
            <person name="Keele B.F."/>
        </authorList>
    </citation>
    <scope>NUCLEOTIDE SEQUENCE</scope>
    <source>
        <strain evidence="2">SNUC 4143</strain>
    </source>
</reference>
<dbReference type="RefSeq" id="WP_103167309.1">
    <property type="nucleotide sequence ID" value="NZ_PYZH01000085.1"/>
</dbReference>
<dbReference type="AlphaFoldDB" id="A0A2K4DHP1"/>
<feature type="transmembrane region" description="Helical" evidence="1">
    <location>
        <begin position="47"/>
        <end position="66"/>
    </location>
</feature>
<name>A0A2K4DHP1_9STAP</name>
<keyword evidence="1" id="KW-0812">Transmembrane</keyword>
<evidence type="ECO:0000313" key="3">
    <source>
        <dbReference type="EMBL" id="PTF13248.1"/>
    </source>
</evidence>
<keyword evidence="1" id="KW-0472">Membrane</keyword>
<sequence>MNVYVALLLGLIFVILYAIVCTLFYNLNYRRMNNKENMNRKQITINLVGHGIIAIFLVGLAIYLSYFK</sequence>
<organism evidence="2 5">
    <name type="scientific">Staphylococcus devriesei</name>
    <dbReference type="NCBI Taxonomy" id="586733"/>
    <lineage>
        <taxon>Bacteria</taxon>
        <taxon>Bacillati</taxon>
        <taxon>Bacillota</taxon>
        <taxon>Bacilli</taxon>
        <taxon>Bacillales</taxon>
        <taxon>Staphylococcaceae</taxon>
        <taxon>Staphylococcus</taxon>
    </lineage>
</organism>
<dbReference type="Proteomes" id="UP000242088">
    <property type="component" value="Unassembled WGS sequence"/>
</dbReference>